<protein>
    <recommendedName>
        <fullName evidence="2 8">Carbonic anhydrase</fullName>
        <ecNumber evidence="2 8">4.2.1.1</ecNumber>
    </recommendedName>
    <alternativeName>
        <fullName evidence="8">Carbonate dehydratase</fullName>
    </alternativeName>
</protein>
<reference evidence="9 10" key="1">
    <citation type="submission" date="2019-02" db="EMBL/GenBank/DDBJ databases">
        <title>Deep-cultivation of Planctomycetes and their phenomic and genomic characterization uncovers novel biology.</title>
        <authorList>
            <person name="Wiegand S."/>
            <person name="Jogler M."/>
            <person name="Boedeker C."/>
            <person name="Pinto D."/>
            <person name="Vollmers J."/>
            <person name="Rivas-Marin E."/>
            <person name="Kohn T."/>
            <person name="Peeters S.H."/>
            <person name="Heuer A."/>
            <person name="Rast P."/>
            <person name="Oberbeckmann S."/>
            <person name="Bunk B."/>
            <person name="Jeske O."/>
            <person name="Meyerdierks A."/>
            <person name="Storesund J.E."/>
            <person name="Kallscheuer N."/>
            <person name="Luecker S."/>
            <person name="Lage O.M."/>
            <person name="Pohl T."/>
            <person name="Merkel B.J."/>
            <person name="Hornburger P."/>
            <person name="Mueller R.-W."/>
            <person name="Bruemmer F."/>
            <person name="Labrenz M."/>
            <person name="Spormann A.M."/>
            <person name="Op den Camp H."/>
            <person name="Overmann J."/>
            <person name="Amann R."/>
            <person name="Jetten M.S.M."/>
            <person name="Mascher T."/>
            <person name="Medema M.H."/>
            <person name="Devos D.P."/>
            <person name="Kaster A.-K."/>
            <person name="Ovreas L."/>
            <person name="Rohde M."/>
            <person name="Galperin M.Y."/>
            <person name="Jogler C."/>
        </authorList>
    </citation>
    <scope>NUCLEOTIDE SEQUENCE [LARGE SCALE GENOMIC DNA]</scope>
    <source>
        <strain evidence="9 10">CA12</strain>
    </source>
</reference>
<feature type="binding site" evidence="7">
    <location>
        <position position="108"/>
    </location>
    <ligand>
        <name>Zn(2+)</name>
        <dbReference type="ChEBI" id="CHEBI:29105"/>
    </ligand>
</feature>
<dbReference type="GO" id="GO:0015976">
    <property type="term" value="P:carbon utilization"/>
    <property type="evidence" value="ECO:0007669"/>
    <property type="project" value="InterPro"/>
</dbReference>
<evidence type="ECO:0000256" key="2">
    <source>
        <dbReference type="ARBA" id="ARBA00012925"/>
    </source>
</evidence>
<accession>A0A517P6B9</accession>
<comment type="similarity">
    <text evidence="1 8">Belongs to the beta-class carbonic anhydrase family.</text>
</comment>
<feature type="binding site" evidence="7">
    <location>
        <position position="41"/>
    </location>
    <ligand>
        <name>Zn(2+)</name>
        <dbReference type="ChEBI" id="CHEBI:29105"/>
    </ligand>
</feature>
<dbReference type="RefSeq" id="WP_145357745.1">
    <property type="nucleotide sequence ID" value="NZ_CP036265.1"/>
</dbReference>
<evidence type="ECO:0000256" key="3">
    <source>
        <dbReference type="ARBA" id="ARBA00022723"/>
    </source>
</evidence>
<comment type="cofactor">
    <cofactor evidence="7">
        <name>Zn(2+)</name>
        <dbReference type="ChEBI" id="CHEBI:29105"/>
    </cofactor>
    <text evidence="7">Binds 1 zinc ion per subunit.</text>
</comment>
<evidence type="ECO:0000256" key="4">
    <source>
        <dbReference type="ARBA" id="ARBA00022833"/>
    </source>
</evidence>
<evidence type="ECO:0000256" key="8">
    <source>
        <dbReference type="RuleBase" id="RU003956"/>
    </source>
</evidence>
<keyword evidence="5 8" id="KW-0456">Lyase</keyword>
<feature type="binding site" evidence="7">
    <location>
        <position position="39"/>
    </location>
    <ligand>
        <name>Zn(2+)</name>
        <dbReference type="ChEBI" id="CHEBI:29105"/>
    </ligand>
</feature>
<dbReference type="EC" id="4.2.1.1" evidence="2 8"/>
<evidence type="ECO:0000256" key="1">
    <source>
        <dbReference type="ARBA" id="ARBA00006217"/>
    </source>
</evidence>
<dbReference type="KEGG" id="acaf:CA12_09750"/>
<dbReference type="PANTHER" id="PTHR11002:SF76">
    <property type="entry name" value="CARBONIC ANHYDRASE"/>
    <property type="match status" value="1"/>
</dbReference>
<feature type="binding site" evidence="7">
    <location>
        <position position="105"/>
    </location>
    <ligand>
        <name>Zn(2+)</name>
        <dbReference type="ChEBI" id="CHEBI:29105"/>
    </ligand>
</feature>
<dbReference type="SMART" id="SM00947">
    <property type="entry name" value="Pro_CA"/>
    <property type="match status" value="1"/>
</dbReference>
<dbReference type="GO" id="GO:0008270">
    <property type="term" value="F:zinc ion binding"/>
    <property type="evidence" value="ECO:0007669"/>
    <property type="project" value="UniProtKB-UniRule"/>
</dbReference>
<dbReference type="SUPFAM" id="SSF53056">
    <property type="entry name" value="beta-carbonic anhydrase, cab"/>
    <property type="match status" value="1"/>
</dbReference>
<dbReference type="PROSITE" id="PS00704">
    <property type="entry name" value="PROK_CO2_ANHYDRASE_1"/>
    <property type="match status" value="1"/>
</dbReference>
<dbReference type="PANTHER" id="PTHR11002">
    <property type="entry name" value="CARBONIC ANHYDRASE"/>
    <property type="match status" value="1"/>
</dbReference>
<proteinExistence type="inferred from homology"/>
<organism evidence="9 10">
    <name type="scientific">Alienimonas californiensis</name>
    <dbReference type="NCBI Taxonomy" id="2527989"/>
    <lineage>
        <taxon>Bacteria</taxon>
        <taxon>Pseudomonadati</taxon>
        <taxon>Planctomycetota</taxon>
        <taxon>Planctomycetia</taxon>
        <taxon>Planctomycetales</taxon>
        <taxon>Planctomycetaceae</taxon>
        <taxon>Alienimonas</taxon>
    </lineage>
</organism>
<dbReference type="PROSITE" id="PS00705">
    <property type="entry name" value="PROK_CO2_ANHYDRASE_2"/>
    <property type="match status" value="1"/>
</dbReference>
<dbReference type="AlphaFoldDB" id="A0A517P6B9"/>
<evidence type="ECO:0000256" key="6">
    <source>
        <dbReference type="ARBA" id="ARBA00048348"/>
    </source>
</evidence>
<evidence type="ECO:0000256" key="7">
    <source>
        <dbReference type="PIRSR" id="PIRSR601765-1"/>
    </source>
</evidence>
<dbReference type="GO" id="GO:0004089">
    <property type="term" value="F:carbonate dehydratase activity"/>
    <property type="evidence" value="ECO:0007669"/>
    <property type="project" value="UniProtKB-UniRule"/>
</dbReference>
<name>A0A517P6B9_9PLAN</name>
<keyword evidence="4 7" id="KW-0862">Zinc</keyword>
<evidence type="ECO:0000256" key="5">
    <source>
        <dbReference type="ARBA" id="ARBA00023239"/>
    </source>
</evidence>
<sequence length="211" mass="22525">MSRLVDGVRHFRSAEYPKRSDQFQSLAGGQSPNALFICCSDSRVNPTLLTNSEPGDLFVVENAGNIVPPPGRPGGGGEHGTGGEAATLEYAVRALKVPEIIVCGHAKCGAMGGLMAPESLGSLPLVADWLEHSTSVRERVNAEHADASPQEKVDAAIKANVLLQLEHLRAHDCVKEALAAGTLTLSGWVYDFVSGEVIRWDEDQQSWVEVA</sequence>
<dbReference type="InterPro" id="IPR015892">
    <property type="entry name" value="Carbonic_anhydrase_CS"/>
</dbReference>
<dbReference type="Proteomes" id="UP000318741">
    <property type="component" value="Chromosome"/>
</dbReference>
<evidence type="ECO:0000313" key="10">
    <source>
        <dbReference type="Proteomes" id="UP000318741"/>
    </source>
</evidence>
<dbReference type="EMBL" id="CP036265">
    <property type="protein sequence ID" value="QDT14895.1"/>
    <property type="molecule type" value="Genomic_DNA"/>
</dbReference>
<keyword evidence="3 7" id="KW-0479">Metal-binding</keyword>
<dbReference type="Pfam" id="PF00484">
    <property type="entry name" value="Pro_CA"/>
    <property type="match status" value="1"/>
</dbReference>
<dbReference type="OrthoDB" id="9769739at2"/>
<dbReference type="InterPro" id="IPR036874">
    <property type="entry name" value="Carbonic_anhydrase_sf"/>
</dbReference>
<dbReference type="InterPro" id="IPR001765">
    <property type="entry name" value="Carbonic_anhydrase"/>
</dbReference>
<comment type="function">
    <text evidence="8">Reversible hydration of carbon dioxide.</text>
</comment>
<comment type="catalytic activity">
    <reaction evidence="6 8">
        <text>hydrogencarbonate + H(+) = CO2 + H2O</text>
        <dbReference type="Rhea" id="RHEA:10748"/>
        <dbReference type="ChEBI" id="CHEBI:15377"/>
        <dbReference type="ChEBI" id="CHEBI:15378"/>
        <dbReference type="ChEBI" id="CHEBI:16526"/>
        <dbReference type="ChEBI" id="CHEBI:17544"/>
        <dbReference type="EC" id="4.2.1.1"/>
    </reaction>
</comment>
<dbReference type="Gene3D" id="3.40.1050.10">
    <property type="entry name" value="Carbonic anhydrase"/>
    <property type="match status" value="1"/>
</dbReference>
<keyword evidence="10" id="KW-1185">Reference proteome</keyword>
<gene>
    <name evidence="9" type="primary">icfA</name>
    <name evidence="9" type="ORF">CA12_09750</name>
</gene>
<evidence type="ECO:0000313" key="9">
    <source>
        <dbReference type="EMBL" id="QDT14895.1"/>
    </source>
</evidence>